<evidence type="ECO:0000256" key="1">
    <source>
        <dbReference type="SAM" id="MobiDB-lite"/>
    </source>
</evidence>
<sequence length="143" mass="15803">MPSVRDCPMDAARWASRHRKSPSRVPGARGRTGWNSYSSMFTVVMGLQITRARRFISFDEGGGRRAAGGGRLMRGRGPPAPTTLYLTVAQKDKAYVQRLKDQSKKQANRMSSSFKTSGKAQKASYVIANILVKAKKPHFLAET</sequence>
<dbReference type="AlphaFoldDB" id="A0A4C1UIV7"/>
<organism evidence="2 3">
    <name type="scientific">Eumeta variegata</name>
    <name type="common">Bagworm moth</name>
    <name type="synonym">Eumeta japonica</name>
    <dbReference type="NCBI Taxonomy" id="151549"/>
    <lineage>
        <taxon>Eukaryota</taxon>
        <taxon>Metazoa</taxon>
        <taxon>Ecdysozoa</taxon>
        <taxon>Arthropoda</taxon>
        <taxon>Hexapoda</taxon>
        <taxon>Insecta</taxon>
        <taxon>Pterygota</taxon>
        <taxon>Neoptera</taxon>
        <taxon>Endopterygota</taxon>
        <taxon>Lepidoptera</taxon>
        <taxon>Glossata</taxon>
        <taxon>Ditrysia</taxon>
        <taxon>Tineoidea</taxon>
        <taxon>Psychidae</taxon>
        <taxon>Oiketicinae</taxon>
        <taxon>Eumeta</taxon>
    </lineage>
</organism>
<feature type="region of interest" description="Disordered" evidence="1">
    <location>
        <begin position="1"/>
        <end position="31"/>
    </location>
</feature>
<dbReference type="EMBL" id="BGZK01000180">
    <property type="protein sequence ID" value="GBP26411.1"/>
    <property type="molecule type" value="Genomic_DNA"/>
</dbReference>
<accession>A0A4C1UIV7</accession>
<reference evidence="2 3" key="1">
    <citation type="journal article" date="2019" name="Commun. Biol.">
        <title>The bagworm genome reveals a unique fibroin gene that provides high tensile strength.</title>
        <authorList>
            <person name="Kono N."/>
            <person name="Nakamura H."/>
            <person name="Ohtoshi R."/>
            <person name="Tomita M."/>
            <person name="Numata K."/>
            <person name="Arakawa K."/>
        </authorList>
    </citation>
    <scope>NUCLEOTIDE SEQUENCE [LARGE SCALE GENOMIC DNA]</scope>
</reference>
<evidence type="ECO:0000313" key="3">
    <source>
        <dbReference type="Proteomes" id="UP000299102"/>
    </source>
</evidence>
<proteinExistence type="predicted"/>
<dbReference type="Proteomes" id="UP000299102">
    <property type="component" value="Unassembled WGS sequence"/>
</dbReference>
<protein>
    <submittedName>
        <fullName evidence="2">Uncharacterized protein</fullName>
    </submittedName>
</protein>
<name>A0A4C1UIV7_EUMVA</name>
<evidence type="ECO:0000313" key="2">
    <source>
        <dbReference type="EMBL" id="GBP26411.1"/>
    </source>
</evidence>
<gene>
    <name evidence="2" type="ORF">EVAR_75543_1</name>
</gene>
<comment type="caution">
    <text evidence="2">The sequence shown here is derived from an EMBL/GenBank/DDBJ whole genome shotgun (WGS) entry which is preliminary data.</text>
</comment>
<keyword evidence="3" id="KW-1185">Reference proteome</keyword>